<reference evidence="4" key="2">
    <citation type="submission" date="2025-08" db="UniProtKB">
        <authorList>
            <consortium name="RefSeq"/>
        </authorList>
    </citation>
    <scope>IDENTIFICATION</scope>
    <source>
        <strain evidence="4">14028-0561.14</strain>
        <tissue evidence="4">Whole fly</tissue>
    </source>
</reference>
<gene>
    <name evidence="4" type="primary">robls54B</name>
</gene>
<comment type="similarity">
    <text evidence="1">Belongs to the GAMAD family.</text>
</comment>
<dbReference type="PANTHER" id="PTHR10779">
    <property type="entry name" value="DYNEIN LIGHT CHAIN ROADBLOCK"/>
    <property type="match status" value="1"/>
</dbReference>
<accession>A0A6P4IHK8</accession>
<feature type="domain" description="Roadblock/LAMTOR2" evidence="2">
    <location>
        <begin position="16"/>
        <end position="104"/>
    </location>
</feature>
<dbReference type="RefSeq" id="XP_017022246.1">
    <property type="nucleotide sequence ID" value="XM_017166757.2"/>
</dbReference>
<sequence length="114" mass="13121">MFLETPERPKRTLRYVEEAFEQVKSRKNVRDVVILNDSGHPVKSTMHTEDAVHFSGLFQTIRGRLERGMAKIDPTDELLMLRVRTKTNEVLLVPDSKITVLVVQNAQDNFENGK</sequence>
<reference evidence="3" key="1">
    <citation type="submission" date="2025-05" db="UniProtKB">
        <authorList>
            <consortium name="RefSeq"/>
        </authorList>
    </citation>
    <scope>NUCLEOTIDE SEQUENCE [LARGE SCALE GENOMIC DNA]</scope>
    <source>
        <strain evidence="3">14028-0561.14</strain>
    </source>
</reference>
<dbReference type="Pfam" id="PF03259">
    <property type="entry name" value="Robl_LC7"/>
    <property type="match status" value="1"/>
</dbReference>
<dbReference type="Gene3D" id="3.30.450.30">
    <property type="entry name" value="Dynein light chain 2a, cytoplasmic"/>
    <property type="match status" value="1"/>
</dbReference>
<dbReference type="AlphaFoldDB" id="A0A6P4IHK8"/>
<evidence type="ECO:0000256" key="1">
    <source>
        <dbReference type="ARBA" id="ARBA00007191"/>
    </source>
</evidence>
<name>A0A6P4IHK8_DROKI</name>
<proteinExistence type="inferred from homology"/>
<dbReference type="SMART" id="SM00960">
    <property type="entry name" value="Robl_LC7"/>
    <property type="match status" value="1"/>
</dbReference>
<keyword evidence="3" id="KW-1185">Reference proteome</keyword>
<organism evidence="3 4">
    <name type="scientific">Drosophila kikkawai</name>
    <name type="common">Fruit fly</name>
    <dbReference type="NCBI Taxonomy" id="30033"/>
    <lineage>
        <taxon>Eukaryota</taxon>
        <taxon>Metazoa</taxon>
        <taxon>Ecdysozoa</taxon>
        <taxon>Arthropoda</taxon>
        <taxon>Hexapoda</taxon>
        <taxon>Insecta</taxon>
        <taxon>Pterygota</taxon>
        <taxon>Neoptera</taxon>
        <taxon>Endopterygota</taxon>
        <taxon>Diptera</taxon>
        <taxon>Brachycera</taxon>
        <taxon>Muscomorpha</taxon>
        <taxon>Ephydroidea</taxon>
        <taxon>Drosophilidae</taxon>
        <taxon>Drosophila</taxon>
        <taxon>Sophophora</taxon>
    </lineage>
</organism>
<dbReference type="OrthoDB" id="9985637at2759"/>
<dbReference type="InterPro" id="IPR004942">
    <property type="entry name" value="Roadblock/LAMTOR2_dom"/>
</dbReference>
<protein>
    <submittedName>
        <fullName evidence="4">Dynein light chain roadblock-type 1</fullName>
    </submittedName>
</protein>
<dbReference type="SUPFAM" id="SSF103196">
    <property type="entry name" value="Roadblock/LC7 domain"/>
    <property type="match status" value="1"/>
</dbReference>
<evidence type="ECO:0000313" key="3">
    <source>
        <dbReference type="Proteomes" id="UP001652661"/>
    </source>
</evidence>
<dbReference type="Proteomes" id="UP001652661">
    <property type="component" value="Chromosome 2R"/>
</dbReference>
<evidence type="ECO:0000313" key="4">
    <source>
        <dbReference type="RefSeq" id="XP_017022246.1"/>
    </source>
</evidence>
<evidence type="ECO:0000259" key="2">
    <source>
        <dbReference type="SMART" id="SM00960"/>
    </source>
</evidence>